<dbReference type="EMBL" id="JBHSWV010000624">
    <property type="protein sequence ID" value="MFC6768811.1"/>
    <property type="molecule type" value="Genomic_DNA"/>
</dbReference>
<feature type="transmembrane region" description="Helical" evidence="1">
    <location>
        <begin position="75"/>
        <end position="100"/>
    </location>
</feature>
<feature type="transmembrane region" description="Helical" evidence="1">
    <location>
        <begin position="47"/>
        <end position="63"/>
    </location>
</feature>
<dbReference type="RefSeq" id="WP_273741544.1">
    <property type="nucleotide sequence ID" value="NZ_JAQIVI010000624.1"/>
</dbReference>
<keyword evidence="1" id="KW-0472">Membrane</keyword>
<evidence type="ECO:0000313" key="2">
    <source>
        <dbReference type="EMBL" id="MFC6768811.1"/>
    </source>
</evidence>
<reference evidence="2 3" key="1">
    <citation type="journal article" date="2019" name="Int. J. Syst. Evol. Microbiol.">
        <title>The Global Catalogue of Microorganisms (GCM) 10K type strain sequencing project: providing services to taxonomists for standard genome sequencing and annotation.</title>
        <authorList>
            <consortium name="The Broad Institute Genomics Platform"/>
            <consortium name="The Broad Institute Genome Sequencing Center for Infectious Disease"/>
            <person name="Wu L."/>
            <person name="Ma J."/>
        </authorList>
    </citation>
    <scope>NUCLEOTIDE SEQUENCE [LARGE SCALE GENOMIC DNA]</scope>
    <source>
        <strain evidence="2 3">LMG 29247</strain>
    </source>
</reference>
<keyword evidence="1" id="KW-0812">Transmembrane</keyword>
<dbReference type="AlphaFoldDB" id="A0ABD5SU07"/>
<name>A0ABD5SU07_9EURY</name>
<feature type="transmembrane region" description="Helical" evidence="1">
    <location>
        <begin position="12"/>
        <end position="35"/>
    </location>
</feature>
<comment type="caution">
    <text evidence="2">The sequence shown here is derived from an EMBL/GenBank/DDBJ whole genome shotgun (WGS) entry which is preliminary data.</text>
</comment>
<organism evidence="2 3">
    <name type="scientific">Natrinema soli</name>
    <dbReference type="NCBI Taxonomy" id="1930624"/>
    <lineage>
        <taxon>Archaea</taxon>
        <taxon>Methanobacteriati</taxon>
        <taxon>Methanobacteriota</taxon>
        <taxon>Stenosarchaea group</taxon>
        <taxon>Halobacteria</taxon>
        <taxon>Halobacteriales</taxon>
        <taxon>Natrialbaceae</taxon>
        <taxon>Natrinema</taxon>
    </lineage>
</organism>
<evidence type="ECO:0000256" key="1">
    <source>
        <dbReference type="SAM" id="Phobius"/>
    </source>
</evidence>
<feature type="transmembrane region" description="Helical" evidence="1">
    <location>
        <begin position="112"/>
        <end position="134"/>
    </location>
</feature>
<protein>
    <submittedName>
        <fullName evidence="2">Uncharacterized protein</fullName>
    </submittedName>
</protein>
<keyword evidence="1" id="KW-1133">Transmembrane helix</keyword>
<sequence>MDWGSAFEAVGGRVVGAIVGVTIVLTACLVGAMAMVGGDTIGVDNRFPYYVLVTAIGFVASLWKLDENDADGTTVLIATAGIALASGILFSFAVEGVVFGIRNPNRILSSQLLVYFLAAGLICTALGMWCLRHWREFTVYESA</sequence>
<accession>A0ABD5SU07</accession>
<keyword evidence="3" id="KW-1185">Reference proteome</keyword>
<gene>
    <name evidence="2" type="ORF">ACFQE6_28510</name>
</gene>
<dbReference type="Proteomes" id="UP001596383">
    <property type="component" value="Unassembled WGS sequence"/>
</dbReference>
<evidence type="ECO:0000313" key="3">
    <source>
        <dbReference type="Proteomes" id="UP001596383"/>
    </source>
</evidence>
<proteinExistence type="predicted"/>